<reference evidence="3 4" key="1">
    <citation type="submission" date="2016-10" db="EMBL/GenBank/DDBJ databases">
        <authorList>
            <person name="Cai Z."/>
        </authorList>
    </citation>
    <scope>NUCLEOTIDE SEQUENCE [LARGE SCALE GENOMIC DNA]</scope>
</reference>
<evidence type="ECO:0000256" key="1">
    <source>
        <dbReference type="SAM" id="MobiDB-lite"/>
    </source>
</evidence>
<gene>
    <name evidence="3" type="ORF">BQ4739_LOCUS4638</name>
</gene>
<dbReference type="GO" id="GO:0006629">
    <property type="term" value="P:lipid metabolic process"/>
    <property type="evidence" value="ECO:0007669"/>
    <property type="project" value="InterPro"/>
</dbReference>
<keyword evidence="2" id="KW-0732">Signal</keyword>
<feature type="region of interest" description="Disordered" evidence="1">
    <location>
        <begin position="98"/>
        <end position="119"/>
    </location>
</feature>
<dbReference type="GO" id="GO:0008374">
    <property type="term" value="F:O-acyltransferase activity"/>
    <property type="evidence" value="ECO:0007669"/>
    <property type="project" value="InterPro"/>
</dbReference>
<proteinExistence type="predicted"/>
<keyword evidence="4" id="KW-1185">Reference proteome</keyword>
<feature type="region of interest" description="Disordered" evidence="1">
    <location>
        <begin position="184"/>
        <end position="209"/>
    </location>
</feature>
<dbReference type="STRING" id="3088.A0A383VGP8"/>
<dbReference type="Proteomes" id="UP000256970">
    <property type="component" value="Unassembled WGS sequence"/>
</dbReference>
<dbReference type="Gene3D" id="3.40.50.1820">
    <property type="entry name" value="alpha/beta hydrolase"/>
    <property type="match status" value="1"/>
</dbReference>
<dbReference type="Pfam" id="PF02450">
    <property type="entry name" value="LCAT"/>
    <property type="match status" value="1"/>
</dbReference>
<feature type="chain" id="PRO_5016665960" description="AB hydrolase-1 domain-containing protein" evidence="2">
    <location>
        <begin position="29"/>
        <end position="672"/>
    </location>
</feature>
<protein>
    <recommendedName>
        <fullName evidence="5">AB hydrolase-1 domain-containing protein</fullName>
    </recommendedName>
</protein>
<name>A0A383VGP8_TETOB</name>
<evidence type="ECO:0000313" key="4">
    <source>
        <dbReference type="Proteomes" id="UP000256970"/>
    </source>
</evidence>
<evidence type="ECO:0000313" key="3">
    <source>
        <dbReference type="EMBL" id="SZX64113.1"/>
    </source>
</evidence>
<dbReference type="AlphaFoldDB" id="A0A383VGP8"/>
<dbReference type="InterPro" id="IPR003386">
    <property type="entry name" value="LACT/PDAT_acylTrfase"/>
</dbReference>
<feature type="compositionally biased region" description="Low complexity" evidence="1">
    <location>
        <begin position="98"/>
        <end position="115"/>
    </location>
</feature>
<dbReference type="PANTHER" id="PTHR11440">
    <property type="entry name" value="LECITHIN-CHOLESTEROL ACYLTRANSFERASE-RELATED"/>
    <property type="match status" value="1"/>
</dbReference>
<sequence>MILRSRTASCACLAVAVLLLVQPQLAFSKPAGSNKPPIFIVPAWVVSSLTAHFDPPLGSSNVTAPLNASQLEALLLAAAGNSSTKVNSIFFSVEETNSSSSSSRDAVPAAARASSGGQDDISLAGASISQFSSSSSSSSDSKGSLASADPAAAADAVAAAATTQQEAAIKSQLQQQQLQEQQQQQQQQQQPTQQSVGPAATSAAASVGSAATQPPATAAATPAAAANAAAPTAAAPEGSSSMTSVGNAAAGATAGAPTAAADPPPAAAAAPPAIGAAAPAAALETADAKAAAAAAAASGCPQVPFSNVTIWLPSAPLASLGTKCWKSLLQLSYSDSARTVTRPSFVNNTNVRVTAARPGASGMRYPLFSLAGYIRLVEFIEAQFNYTRGTDLFALPYDFRLDIDSMAASGQLRLMAGEVLKRVARSGQKAIIIAHSHGATVGLQLLQEPLLQGKVQGYIALAPMFGGSVATLAARASGLFDYVLPWLTEELNAVLGGPENVRQHMYSITQGMPSVVQMMPYVEAFGAQAVAVTIAGNKKYKVSDLNNFLRDIGETTLASSYSQVHAAPSLLKAGPPPGVQSFCIYGASSDTPLSLKYDRLLAGQPNDMPRVDAVGKGDGVVNLESLRLCKSIASSPAHVTELSGVTHFSVYSKRTALKAIRKALAGMLAPTG</sequence>
<evidence type="ECO:0000256" key="2">
    <source>
        <dbReference type="SAM" id="SignalP"/>
    </source>
</evidence>
<evidence type="ECO:0008006" key="5">
    <source>
        <dbReference type="Google" id="ProtNLM"/>
    </source>
</evidence>
<accession>A0A383VGP8</accession>
<organism evidence="3 4">
    <name type="scientific">Tetradesmus obliquus</name>
    <name type="common">Green alga</name>
    <name type="synonym">Acutodesmus obliquus</name>
    <dbReference type="NCBI Taxonomy" id="3088"/>
    <lineage>
        <taxon>Eukaryota</taxon>
        <taxon>Viridiplantae</taxon>
        <taxon>Chlorophyta</taxon>
        <taxon>core chlorophytes</taxon>
        <taxon>Chlorophyceae</taxon>
        <taxon>CS clade</taxon>
        <taxon>Sphaeropleales</taxon>
        <taxon>Scenedesmaceae</taxon>
        <taxon>Tetradesmus</taxon>
    </lineage>
</organism>
<dbReference type="SUPFAM" id="SSF53474">
    <property type="entry name" value="alpha/beta-Hydrolases"/>
    <property type="match status" value="1"/>
</dbReference>
<feature type="signal peptide" evidence="2">
    <location>
        <begin position="1"/>
        <end position="28"/>
    </location>
</feature>
<dbReference type="EMBL" id="FNXT01000370">
    <property type="protein sequence ID" value="SZX64113.1"/>
    <property type="molecule type" value="Genomic_DNA"/>
</dbReference>
<dbReference type="InterPro" id="IPR029058">
    <property type="entry name" value="AB_hydrolase_fold"/>
</dbReference>